<accession>A0A8T1NBV9</accession>
<dbReference type="EMBL" id="CM031822">
    <property type="protein sequence ID" value="KAG6629179.1"/>
    <property type="molecule type" value="Genomic_DNA"/>
</dbReference>
<evidence type="ECO:0000313" key="1">
    <source>
        <dbReference type="EMBL" id="KAG6629179.1"/>
    </source>
</evidence>
<proteinExistence type="predicted"/>
<dbReference type="AlphaFoldDB" id="A0A8T1NBV9"/>
<name>A0A8T1NBV9_CARIL</name>
<sequence>MHSLEVKAVLLQMARHVLAGQALHVHHLHNCLWDCAFNPEMAHHVHEPLVKLRGPNQTGPFQGPGGGRGVIRRVLGAQSRIGFQFRTVDPPRFPRLRTGTGTRPIPIGSLVRFLNDHRVTAPGLIEGLEIIAGRKSLGGVLPTESGESGLRSPVDLDCSPVGFWRYTKRRGKFRRNKSLRQRSEIFGARKARLPLGHSVVMATILVHSHSLALGHLHLLTHRLTKEKNWELF</sequence>
<gene>
    <name evidence="1" type="ORF">CIPAW_14G066300</name>
</gene>
<reference evidence="1" key="1">
    <citation type="submission" date="2020-12" db="EMBL/GenBank/DDBJ databases">
        <title>WGS assembly of Carya illinoinensis cv. Pawnee.</title>
        <authorList>
            <person name="Platts A."/>
            <person name="Shu S."/>
            <person name="Wright S."/>
            <person name="Barry K."/>
            <person name="Edger P."/>
            <person name="Pires J.C."/>
            <person name="Schmutz J."/>
        </authorList>
    </citation>
    <scope>NUCLEOTIDE SEQUENCE</scope>
    <source>
        <tissue evidence="1">Leaf</tissue>
    </source>
</reference>
<keyword evidence="2" id="KW-1185">Reference proteome</keyword>
<dbReference type="Proteomes" id="UP000811609">
    <property type="component" value="Chromosome 14"/>
</dbReference>
<organism evidence="1 2">
    <name type="scientific">Carya illinoinensis</name>
    <name type="common">Pecan</name>
    <dbReference type="NCBI Taxonomy" id="32201"/>
    <lineage>
        <taxon>Eukaryota</taxon>
        <taxon>Viridiplantae</taxon>
        <taxon>Streptophyta</taxon>
        <taxon>Embryophyta</taxon>
        <taxon>Tracheophyta</taxon>
        <taxon>Spermatophyta</taxon>
        <taxon>Magnoliopsida</taxon>
        <taxon>eudicotyledons</taxon>
        <taxon>Gunneridae</taxon>
        <taxon>Pentapetalae</taxon>
        <taxon>rosids</taxon>
        <taxon>fabids</taxon>
        <taxon>Fagales</taxon>
        <taxon>Juglandaceae</taxon>
        <taxon>Carya</taxon>
    </lineage>
</organism>
<protein>
    <submittedName>
        <fullName evidence="1">Uncharacterized protein</fullName>
    </submittedName>
</protein>
<evidence type="ECO:0000313" key="2">
    <source>
        <dbReference type="Proteomes" id="UP000811609"/>
    </source>
</evidence>
<comment type="caution">
    <text evidence="1">The sequence shown here is derived from an EMBL/GenBank/DDBJ whole genome shotgun (WGS) entry which is preliminary data.</text>
</comment>